<dbReference type="InterPro" id="IPR009734">
    <property type="entry name" value="Myoviridae_GpU"/>
</dbReference>
<dbReference type="RefSeq" id="WP_207285798.1">
    <property type="nucleotide sequence ID" value="NZ_CP093428.1"/>
</dbReference>
<accession>A0ABY8MXH6</accession>
<dbReference type="Pfam" id="PF06995">
    <property type="entry name" value="Phage_P2_GpU"/>
    <property type="match status" value="1"/>
</dbReference>
<gene>
    <name evidence="1" type="ORF">MOQ58_06180</name>
</gene>
<name>A0ABY8MXH6_9PSED</name>
<keyword evidence="2" id="KW-1185">Reference proteome</keyword>
<evidence type="ECO:0000313" key="1">
    <source>
        <dbReference type="EMBL" id="WGK91776.1"/>
    </source>
</evidence>
<protein>
    <submittedName>
        <fullName evidence="1">Phage tail protein</fullName>
    </submittedName>
</protein>
<reference evidence="1 2" key="1">
    <citation type="submission" date="2022-03" db="EMBL/GenBank/DDBJ databases">
        <title>Plant growth promoting endophytes with ACC deaminase activity.</title>
        <authorList>
            <person name="Charles T."/>
            <person name="Van Dyk A."/>
            <person name="Cheng J."/>
            <person name="Heil J."/>
        </authorList>
    </citation>
    <scope>NUCLEOTIDE SEQUENCE [LARGE SCALE GENOMIC DNA]</scope>
    <source>
        <strain evidence="1 2">8R6</strain>
    </source>
</reference>
<proteinExistence type="predicted"/>
<sequence length="127" mass="14209">MRQQMILGSFIFGLSRNFAYHNIVHTSDGGWVELDIVTGKPKSSQTGQKAQTMKITGTSMYAVAMERLDELRTLQEQRKPVPLVDGIGRNWGLWRINTVTETQSVIIDDGTAMVVGWAIDLSEFIHA</sequence>
<organism evidence="1 2">
    <name type="scientific">Pseudomonas migulae</name>
    <dbReference type="NCBI Taxonomy" id="78543"/>
    <lineage>
        <taxon>Bacteria</taxon>
        <taxon>Pseudomonadati</taxon>
        <taxon>Pseudomonadota</taxon>
        <taxon>Gammaproteobacteria</taxon>
        <taxon>Pseudomonadales</taxon>
        <taxon>Pseudomonadaceae</taxon>
        <taxon>Pseudomonas</taxon>
    </lineage>
</organism>
<dbReference type="EMBL" id="CP093428">
    <property type="protein sequence ID" value="WGK91776.1"/>
    <property type="molecule type" value="Genomic_DNA"/>
</dbReference>
<evidence type="ECO:0000313" key="2">
    <source>
        <dbReference type="Proteomes" id="UP001243713"/>
    </source>
</evidence>
<dbReference type="Proteomes" id="UP001243713">
    <property type="component" value="Chromosome"/>
</dbReference>